<dbReference type="PROSITE" id="PS50011">
    <property type="entry name" value="PROTEIN_KINASE_DOM"/>
    <property type="match status" value="1"/>
</dbReference>
<evidence type="ECO:0000256" key="5">
    <source>
        <dbReference type="SAM" id="MobiDB-lite"/>
    </source>
</evidence>
<evidence type="ECO:0000256" key="4">
    <source>
        <dbReference type="ARBA" id="ARBA00022840"/>
    </source>
</evidence>
<dbReference type="CDD" id="cd14014">
    <property type="entry name" value="STKc_PknB_like"/>
    <property type="match status" value="1"/>
</dbReference>
<feature type="domain" description="Protein kinase" evidence="6">
    <location>
        <begin position="37"/>
        <end position="286"/>
    </location>
</feature>
<feature type="region of interest" description="Disordered" evidence="5">
    <location>
        <begin position="299"/>
        <end position="339"/>
    </location>
</feature>
<dbReference type="Proteomes" id="UP000280307">
    <property type="component" value="Unassembled WGS sequence"/>
</dbReference>
<protein>
    <recommendedName>
        <fullName evidence="6">Protein kinase domain-containing protein</fullName>
    </recommendedName>
</protein>
<comment type="caution">
    <text evidence="7">The sequence shown here is derived from an EMBL/GenBank/DDBJ whole genome shotgun (WGS) entry which is preliminary data.</text>
</comment>
<dbReference type="SMART" id="SM00220">
    <property type="entry name" value="S_TKc"/>
    <property type="match status" value="1"/>
</dbReference>
<dbReference type="InterPro" id="IPR000719">
    <property type="entry name" value="Prot_kinase_dom"/>
</dbReference>
<keyword evidence="1" id="KW-0808">Transferase</keyword>
<feature type="compositionally biased region" description="Pro residues" evidence="5">
    <location>
        <begin position="307"/>
        <end position="339"/>
    </location>
</feature>
<keyword evidence="3" id="KW-0418">Kinase</keyword>
<dbReference type="SUPFAM" id="SSF56112">
    <property type="entry name" value="Protein kinase-like (PK-like)"/>
    <property type="match status" value="1"/>
</dbReference>
<dbReference type="GO" id="GO:0004674">
    <property type="term" value="F:protein serine/threonine kinase activity"/>
    <property type="evidence" value="ECO:0007669"/>
    <property type="project" value="TreeGrafter"/>
</dbReference>
<evidence type="ECO:0000256" key="3">
    <source>
        <dbReference type="ARBA" id="ARBA00022777"/>
    </source>
</evidence>
<keyword evidence="4" id="KW-0067">ATP-binding</keyword>
<organism evidence="7 8">
    <name type="scientific">Candidatus Viridilinea halotolerans</name>
    <dbReference type="NCBI Taxonomy" id="2491704"/>
    <lineage>
        <taxon>Bacteria</taxon>
        <taxon>Bacillati</taxon>
        <taxon>Chloroflexota</taxon>
        <taxon>Chloroflexia</taxon>
        <taxon>Chloroflexales</taxon>
        <taxon>Chloroflexineae</taxon>
        <taxon>Oscillochloridaceae</taxon>
        <taxon>Candidatus Viridilinea</taxon>
    </lineage>
</organism>
<dbReference type="EMBL" id="RSAS01000495">
    <property type="protein sequence ID" value="RRR70774.1"/>
    <property type="molecule type" value="Genomic_DNA"/>
</dbReference>
<dbReference type="Pfam" id="PF00069">
    <property type="entry name" value="Pkinase"/>
    <property type="match status" value="1"/>
</dbReference>
<dbReference type="PANTHER" id="PTHR43289:SF34">
    <property type="entry name" value="SERINE_THREONINE-PROTEIN KINASE YBDM-RELATED"/>
    <property type="match status" value="1"/>
</dbReference>
<accession>A0A426TY24</accession>
<reference evidence="7 8" key="1">
    <citation type="submission" date="2018-12" db="EMBL/GenBank/DDBJ databases">
        <title>Genome Sequence of Candidatus Viridilinea halotolerans isolated from saline sulfide-rich spring.</title>
        <authorList>
            <person name="Grouzdev D.S."/>
            <person name="Burganskaya E.I."/>
            <person name="Krutkina M.S."/>
            <person name="Sukhacheva M.V."/>
            <person name="Gorlenko V.M."/>
        </authorList>
    </citation>
    <scope>NUCLEOTIDE SEQUENCE [LARGE SCALE GENOMIC DNA]</scope>
    <source>
        <strain evidence="7">Chok-6</strain>
    </source>
</reference>
<gene>
    <name evidence="7" type="ORF">EI684_12690</name>
</gene>
<evidence type="ECO:0000256" key="1">
    <source>
        <dbReference type="ARBA" id="ARBA00022679"/>
    </source>
</evidence>
<evidence type="ECO:0000259" key="6">
    <source>
        <dbReference type="PROSITE" id="PS50011"/>
    </source>
</evidence>
<dbReference type="Gene3D" id="3.30.200.20">
    <property type="entry name" value="Phosphorylase Kinase, domain 1"/>
    <property type="match status" value="1"/>
</dbReference>
<sequence>MTQDTICPACHQTNLPRARFCQQCGHDVILNNAGPQYFLTRVLKAGGQGSVYQGRDEAGKIYAVKEMLDNFSDPKERASAVSRFQAEAEMLRRLTHPHIPRIYASFDDEGRHYLVMDFIKGEDLEDIVAREGPQPEDRVLAWADELCAVLEYMHGQGLIYRDMKPANVMREHTTGTLKLIDFGIAKAFQVNVRGTQIGTPGYAPPEQYQGLATKQSDVYALGATLHHLLSGRDPQDESPFSFPRLRALVPAISSRTDAAIARALEMRQEDRFQSITELRAAMRPAPATAPQVILPTSAAAAAATGAPPQPAAAPAPKAAPPPAPAPIPPTARIPTAAPP</sequence>
<keyword evidence="2" id="KW-0547">Nucleotide-binding</keyword>
<evidence type="ECO:0000256" key="2">
    <source>
        <dbReference type="ARBA" id="ARBA00022741"/>
    </source>
</evidence>
<feature type="non-terminal residue" evidence="7">
    <location>
        <position position="339"/>
    </location>
</feature>
<proteinExistence type="predicted"/>
<evidence type="ECO:0000313" key="8">
    <source>
        <dbReference type="Proteomes" id="UP000280307"/>
    </source>
</evidence>
<name>A0A426TY24_9CHLR</name>
<dbReference type="GO" id="GO:0005524">
    <property type="term" value="F:ATP binding"/>
    <property type="evidence" value="ECO:0007669"/>
    <property type="project" value="UniProtKB-KW"/>
</dbReference>
<dbReference type="Gene3D" id="1.10.510.10">
    <property type="entry name" value="Transferase(Phosphotransferase) domain 1"/>
    <property type="match status" value="1"/>
</dbReference>
<dbReference type="AlphaFoldDB" id="A0A426TY24"/>
<dbReference type="InterPro" id="IPR011009">
    <property type="entry name" value="Kinase-like_dom_sf"/>
</dbReference>
<evidence type="ECO:0000313" key="7">
    <source>
        <dbReference type="EMBL" id="RRR70774.1"/>
    </source>
</evidence>
<dbReference type="PANTHER" id="PTHR43289">
    <property type="entry name" value="MITOGEN-ACTIVATED PROTEIN KINASE KINASE KINASE 20-RELATED"/>
    <property type="match status" value="1"/>
</dbReference>